<comment type="caution">
    <text evidence="1">The sequence shown here is derived from an EMBL/GenBank/DDBJ whole genome shotgun (WGS) entry which is preliminary data.</text>
</comment>
<dbReference type="Proteomes" id="UP000182089">
    <property type="component" value="Unassembled WGS sequence"/>
</dbReference>
<organism evidence="1 2">
    <name type="scientific">Ligilactobacillus ruminis</name>
    <dbReference type="NCBI Taxonomy" id="1623"/>
    <lineage>
        <taxon>Bacteria</taxon>
        <taxon>Bacillati</taxon>
        <taxon>Bacillota</taxon>
        <taxon>Bacilli</taxon>
        <taxon>Lactobacillales</taxon>
        <taxon>Lactobacillaceae</taxon>
        <taxon>Ligilactobacillus</taxon>
    </lineage>
</organism>
<dbReference type="InterPro" id="IPR059218">
    <property type="entry name" value="LBP_cg2779-like"/>
</dbReference>
<reference evidence="1 2" key="1">
    <citation type="submission" date="2016-10" db="EMBL/GenBank/DDBJ databases">
        <authorList>
            <person name="Varghese N."/>
            <person name="Submissions S."/>
        </authorList>
    </citation>
    <scope>NUCLEOTIDE SEQUENCE [LARGE SCALE GENOMIC DNA]</scope>
    <source>
        <strain evidence="1 2">WC1T17</strain>
    </source>
</reference>
<evidence type="ECO:0008006" key="3">
    <source>
        <dbReference type="Google" id="ProtNLM"/>
    </source>
</evidence>
<accession>A0ABY1ACN2</accession>
<sequence length="59" mass="6747">MDKETLAHEIISYEAKHNMTDTDFSLASHVSVERVHDIKSMRGEASELEETELRKVMGI</sequence>
<dbReference type="EMBL" id="FOCC01000010">
    <property type="protein sequence ID" value="SEM83165.1"/>
    <property type="molecule type" value="Genomic_DNA"/>
</dbReference>
<name>A0ABY1ACN2_9LACO</name>
<protein>
    <recommendedName>
        <fullName evidence="3">XRE family transcriptional regulator</fullName>
    </recommendedName>
</protein>
<dbReference type="NCBIfam" id="NF040507">
    <property type="entry name" value="LBP_cg2779_fam"/>
    <property type="match status" value="1"/>
</dbReference>
<proteinExistence type="predicted"/>
<evidence type="ECO:0000313" key="2">
    <source>
        <dbReference type="Proteomes" id="UP000182089"/>
    </source>
</evidence>
<evidence type="ECO:0000313" key="1">
    <source>
        <dbReference type="EMBL" id="SEM83165.1"/>
    </source>
</evidence>
<gene>
    <name evidence="1" type="ORF">SAMN05216431_11010</name>
</gene>